<evidence type="ECO:0000256" key="3">
    <source>
        <dbReference type="ARBA" id="ARBA00022475"/>
    </source>
</evidence>
<comment type="similarity">
    <text evidence="2">Belongs to the bacterial sugar transferase family.</text>
</comment>
<dbReference type="Proteomes" id="UP001385892">
    <property type="component" value="Unassembled WGS sequence"/>
</dbReference>
<dbReference type="PANTHER" id="PTHR30576">
    <property type="entry name" value="COLANIC BIOSYNTHESIS UDP-GLUCOSE LIPID CARRIER TRANSFERASE"/>
    <property type="match status" value="1"/>
</dbReference>
<evidence type="ECO:0000256" key="7">
    <source>
        <dbReference type="ARBA" id="ARBA00023136"/>
    </source>
</evidence>
<feature type="domain" description="Bacterial sugar transferase" evidence="9">
    <location>
        <begin position="23"/>
        <end position="214"/>
    </location>
</feature>
<evidence type="ECO:0000256" key="4">
    <source>
        <dbReference type="ARBA" id="ARBA00022679"/>
    </source>
</evidence>
<evidence type="ECO:0000259" key="9">
    <source>
        <dbReference type="Pfam" id="PF02397"/>
    </source>
</evidence>
<feature type="transmembrane region" description="Helical" evidence="8">
    <location>
        <begin position="29"/>
        <end position="53"/>
    </location>
</feature>
<evidence type="ECO:0000313" key="10">
    <source>
        <dbReference type="EMBL" id="MEJ8852836.1"/>
    </source>
</evidence>
<evidence type="ECO:0000256" key="5">
    <source>
        <dbReference type="ARBA" id="ARBA00022692"/>
    </source>
</evidence>
<reference evidence="10 11" key="1">
    <citation type="submission" date="2024-03" db="EMBL/GenBank/DDBJ databases">
        <title>Novel species of the genus Variovorax.</title>
        <authorList>
            <person name="Liu Q."/>
            <person name="Xin Y.-H."/>
        </authorList>
    </citation>
    <scope>NUCLEOTIDE SEQUENCE [LARGE SCALE GENOMIC DNA]</scope>
    <source>
        <strain evidence="10 11">KACC 18900</strain>
    </source>
</reference>
<gene>
    <name evidence="10" type="ORF">WKW82_40045</name>
</gene>
<dbReference type="EC" id="2.7.8.-" evidence="10"/>
<keyword evidence="4 10" id="KW-0808">Transferase</keyword>
<keyword evidence="7 8" id="KW-0472">Membrane</keyword>
<comment type="caution">
    <text evidence="10">The sequence shown here is derived from an EMBL/GenBank/DDBJ whole genome shotgun (WGS) entry which is preliminary data.</text>
</comment>
<dbReference type="PANTHER" id="PTHR30576:SF4">
    <property type="entry name" value="UNDECAPRENYL-PHOSPHATE GALACTOSE PHOSPHOTRANSFERASE"/>
    <property type="match status" value="1"/>
</dbReference>
<evidence type="ECO:0000313" key="11">
    <source>
        <dbReference type="Proteomes" id="UP001385892"/>
    </source>
</evidence>
<evidence type="ECO:0000256" key="8">
    <source>
        <dbReference type="SAM" id="Phobius"/>
    </source>
</evidence>
<keyword evidence="11" id="KW-1185">Reference proteome</keyword>
<organism evidence="10 11">
    <name type="scientific">Variovorax rhizosphaerae</name>
    <dbReference type="NCBI Taxonomy" id="1836200"/>
    <lineage>
        <taxon>Bacteria</taxon>
        <taxon>Pseudomonadati</taxon>
        <taxon>Pseudomonadota</taxon>
        <taxon>Betaproteobacteria</taxon>
        <taxon>Burkholderiales</taxon>
        <taxon>Comamonadaceae</taxon>
        <taxon>Variovorax</taxon>
    </lineage>
</organism>
<evidence type="ECO:0000256" key="2">
    <source>
        <dbReference type="ARBA" id="ARBA00006464"/>
    </source>
</evidence>
<dbReference type="InterPro" id="IPR003362">
    <property type="entry name" value="Bact_transf"/>
</dbReference>
<proteinExistence type="inferred from homology"/>
<dbReference type="Pfam" id="PF02397">
    <property type="entry name" value="Bac_transf"/>
    <property type="match status" value="1"/>
</dbReference>
<sequence length="218" mass="24791">MQKKASIGLASADTSSAVGKIIKRAIDIVGALTFFLIFGPLYVAVALAVWLGGGGPVHYRQTRLGRDGKPFHFYKFRSMVPDADRVLEAHLAQNPAARIEWDSFQRLENDPRILPIGRFLRKLSLDELPQFWNVLKGDMSLVGPRPCMKRQRSLYGAAWSCYTKIRPGLTGLWQVSRRNELTFAQRVELDVEYVTHWSMWMDCRILLKTVRAVILDGE</sequence>
<evidence type="ECO:0000256" key="1">
    <source>
        <dbReference type="ARBA" id="ARBA00004236"/>
    </source>
</evidence>
<evidence type="ECO:0000256" key="6">
    <source>
        <dbReference type="ARBA" id="ARBA00022989"/>
    </source>
</evidence>
<comment type="subcellular location">
    <subcellularLocation>
        <location evidence="1">Cell membrane</location>
    </subcellularLocation>
</comment>
<keyword evidence="6 8" id="KW-1133">Transmembrane helix</keyword>
<name>A0ABU8WZ75_9BURK</name>
<dbReference type="GO" id="GO:0016740">
    <property type="term" value="F:transferase activity"/>
    <property type="evidence" value="ECO:0007669"/>
    <property type="project" value="UniProtKB-KW"/>
</dbReference>
<protein>
    <submittedName>
        <fullName evidence="10">Sugar transferase</fullName>
        <ecNumber evidence="10">2.7.8.-</ecNumber>
    </submittedName>
</protein>
<keyword evidence="3" id="KW-1003">Cell membrane</keyword>
<accession>A0ABU8WZ75</accession>
<dbReference type="EMBL" id="JBBKZT010000076">
    <property type="protein sequence ID" value="MEJ8852836.1"/>
    <property type="molecule type" value="Genomic_DNA"/>
</dbReference>
<keyword evidence="5 8" id="KW-0812">Transmembrane</keyword>
<dbReference type="RefSeq" id="WP_340348773.1">
    <property type="nucleotide sequence ID" value="NZ_JBBKZT010000076.1"/>
</dbReference>